<dbReference type="EMBL" id="BLLF01001297">
    <property type="protein sequence ID" value="GFH18404.1"/>
    <property type="molecule type" value="Genomic_DNA"/>
</dbReference>
<organism evidence="1 2">
    <name type="scientific">Haematococcus lacustris</name>
    <name type="common">Green alga</name>
    <name type="synonym">Haematococcus pluvialis</name>
    <dbReference type="NCBI Taxonomy" id="44745"/>
    <lineage>
        <taxon>Eukaryota</taxon>
        <taxon>Viridiplantae</taxon>
        <taxon>Chlorophyta</taxon>
        <taxon>core chlorophytes</taxon>
        <taxon>Chlorophyceae</taxon>
        <taxon>CS clade</taxon>
        <taxon>Chlamydomonadales</taxon>
        <taxon>Haematococcaceae</taxon>
        <taxon>Haematococcus</taxon>
    </lineage>
</organism>
<reference evidence="1 2" key="1">
    <citation type="submission" date="2020-02" db="EMBL/GenBank/DDBJ databases">
        <title>Draft genome sequence of Haematococcus lacustris strain NIES-144.</title>
        <authorList>
            <person name="Morimoto D."/>
            <person name="Nakagawa S."/>
            <person name="Yoshida T."/>
            <person name="Sawayama S."/>
        </authorList>
    </citation>
    <scope>NUCLEOTIDE SEQUENCE [LARGE SCALE GENOMIC DNA]</scope>
    <source>
        <strain evidence="1 2">NIES-144</strain>
    </source>
</reference>
<protein>
    <submittedName>
        <fullName evidence="1">Uncharacterized protein</fullName>
    </submittedName>
</protein>
<dbReference type="Proteomes" id="UP000485058">
    <property type="component" value="Unassembled WGS sequence"/>
</dbReference>
<sequence>MCKRPVPYGHHRAVGAALLVRHRGHIRLARVHAQPLRVEVGQRVDSLPIRGSSAGGAAGLGLPAKRSVRMLPKAVAWDCYEAGTEIGVRGQHGSDCCTRPSVLALSGQAAAQLQRPVRGVYECDCRIYGRHLVGDGTLNLVSSSARALPT</sequence>
<accession>A0A699ZHS6</accession>
<gene>
    <name evidence="1" type="ORF">HaLaN_15205</name>
</gene>
<name>A0A699ZHS6_HAELA</name>
<evidence type="ECO:0000313" key="1">
    <source>
        <dbReference type="EMBL" id="GFH18404.1"/>
    </source>
</evidence>
<feature type="non-terminal residue" evidence="1">
    <location>
        <position position="1"/>
    </location>
</feature>
<dbReference type="AlphaFoldDB" id="A0A699ZHS6"/>
<keyword evidence="2" id="KW-1185">Reference proteome</keyword>
<comment type="caution">
    <text evidence="1">The sequence shown here is derived from an EMBL/GenBank/DDBJ whole genome shotgun (WGS) entry which is preliminary data.</text>
</comment>
<feature type="non-terminal residue" evidence="1">
    <location>
        <position position="150"/>
    </location>
</feature>
<proteinExistence type="predicted"/>
<evidence type="ECO:0000313" key="2">
    <source>
        <dbReference type="Proteomes" id="UP000485058"/>
    </source>
</evidence>